<evidence type="ECO:0000313" key="10">
    <source>
        <dbReference type="Proteomes" id="UP000008138"/>
    </source>
</evidence>
<dbReference type="PANTHER" id="PTHR14218:SF15">
    <property type="entry name" value="TRIPEPTIDYL-PEPTIDASE 1"/>
    <property type="match status" value="1"/>
</dbReference>
<dbReference type="SUPFAM" id="SSF52743">
    <property type="entry name" value="Subtilisin-like"/>
    <property type="match status" value="1"/>
</dbReference>
<dbReference type="eggNOG" id="arCOG03669">
    <property type="taxonomic scope" value="Archaea"/>
</dbReference>
<dbReference type="PROSITE" id="PS00138">
    <property type="entry name" value="SUBTILASE_SER"/>
    <property type="match status" value="1"/>
</dbReference>
<evidence type="ECO:0000256" key="5">
    <source>
        <dbReference type="ARBA" id="ARBA00022825"/>
    </source>
</evidence>
<keyword evidence="3" id="KW-0479">Metal-binding</keyword>
<dbReference type="InterPro" id="IPR015366">
    <property type="entry name" value="S53_propep"/>
</dbReference>
<dbReference type="SUPFAM" id="SSF54897">
    <property type="entry name" value="Protease propeptides/inhibitors"/>
    <property type="match status" value="1"/>
</dbReference>
<dbReference type="InterPro" id="IPR030400">
    <property type="entry name" value="Sedolisin_dom"/>
</dbReference>
<keyword evidence="6" id="KW-0106">Calcium</keyword>
<keyword evidence="5" id="KW-0720">Serine protease</keyword>
<dbReference type="Gene3D" id="3.40.50.200">
    <property type="entry name" value="Peptidase S8/S53 domain"/>
    <property type="match status" value="1"/>
</dbReference>
<dbReference type="Proteomes" id="UP000008138">
    <property type="component" value="Chromosome"/>
</dbReference>
<comment type="cofactor">
    <cofactor evidence="1">
        <name>Ca(2+)</name>
        <dbReference type="ChEBI" id="CHEBI:29108"/>
    </cofactor>
</comment>
<dbReference type="AlphaFoldDB" id="F2L288"/>
<feature type="domain" description="Peptidase S53" evidence="8">
    <location>
        <begin position="199"/>
        <end position="618"/>
    </location>
</feature>
<gene>
    <name evidence="9" type="ordered locus">TUZN_1547</name>
</gene>
<dbReference type="EMBL" id="CP002590">
    <property type="protein sequence ID" value="AEA13015.1"/>
    <property type="molecule type" value="Genomic_DNA"/>
</dbReference>
<dbReference type="InterPro" id="IPR023828">
    <property type="entry name" value="Peptidase_S8_Ser-AS"/>
</dbReference>
<protein>
    <submittedName>
        <fullName evidence="9">Protease-like protein</fullName>
    </submittedName>
</protein>
<dbReference type="PROSITE" id="PS51695">
    <property type="entry name" value="SEDOLISIN"/>
    <property type="match status" value="1"/>
</dbReference>
<dbReference type="GeneID" id="10361068"/>
<sequence length="618" mass="67191">MAKNLLIILALFAALAAAQPLYFNCNSAVPGVPQNAPAHLIVWLWLNNVTTPNGLNYLLYQQYYVSSSPYYHKFITPQQFAAWYSPPAYVFSYIKDVASSSGLTILGVYPMAVVASGTASAVDNAIAALQSAPSSVAQWIIVGECMPIGYFAANTRSSRVPAYKPTYVAAEVGNLSQALGNVTYVNGLPLQIRYRNFEIWLPKGLQFIYDELPLLLKGINGRGVTIGIVDAFGDVNFTLAYMYQYKDAAPYDFALFNKLFGLPQAPLSVIYPVGMPVITPYNLYDALGWSYETALDIEYAHTMAPGANIVLAVAPDAGDDLFIAVEYLVNKSLADFISLSWGAPEDFYLAPPPTPQLLLAYDEVFMQAAAEGIGVFASSGDWGAFNIFWQYYGLPIEPSVLYPASDPWVTAVGGTSLHAYVSDGMVTRIEQAWSWNAYYMWGSGGGYSFVFPETPGQRIADIVYERPVVYEPALSALYGYNYFFYPAGHRGVPDVAADADPYTGVLVVINGSISPYIFGGTSLASPLTTGMTATVQSGIKFRIGLLASTLYTTYAGQGYGAYVQNDVIPMTAFYSGFSGAFFPTYGGQNGLYNVLMQQWSPVTGIGQLNVYGIYSLMK</sequence>
<keyword evidence="4" id="KW-0378">Hydrolase</keyword>
<dbReference type="CDD" id="cd04056">
    <property type="entry name" value="Peptidases_S53"/>
    <property type="match status" value="1"/>
</dbReference>
<dbReference type="InterPro" id="IPR036852">
    <property type="entry name" value="Peptidase_S8/S53_dom_sf"/>
</dbReference>
<dbReference type="GO" id="GO:0004252">
    <property type="term" value="F:serine-type endopeptidase activity"/>
    <property type="evidence" value="ECO:0007669"/>
    <property type="project" value="InterPro"/>
</dbReference>
<evidence type="ECO:0000256" key="4">
    <source>
        <dbReference type="ARBA" id="ARBA00022801"/>
    </source>
</evidence>
<name>F2L288_THEU7</name>
<keyword evidence="7" id="KW-0865">Zymogen</keyword>
<evidence type="ECO:0000256" key="3">
    <source>
        <dbReference type="ARBA" id="ARBA00022723"/>
    </source>
</evidence>
<evidence type="ECO:0000256" key="7">
    <source>
        <dbReference type="ARBA" id="ARBA00023145"/>
    </source>
</evidence>
<evidence type="ECO:0000313" key="9">
    <source>
        <dbReference type="EMBL" id="AEA13015.1"/>
    </source>
</evidence>
<dbReference type="RefSeq" id="WP_013680350.1">
    <property type="nucleotide sequence ID" value="NC_015315.1"/>
</dbReference>
<dbReference type="GO" id="GO:0008240">
    <property type="term" value="F:tripeptidyl-peptidase activity"/>
    <property type="evidence" value="ECO:0007669"/>
    <property type="project" value="TreeGrafter"/>
</dbReference>
<dbReference type="GO" id="GO:0006508">
    <property type="term" value="P:proteolysis"/>
    <property type="evidence" value="ECO:0007669"/>
    <property type="project" value="UniProtKB-KW"/>
</dbReference>
<dbReference type="SMART" id="SM00944">
    <property type="entry name" value="Pro-kuma_activ"/>
    <property type="match status" value="1"/>
</dbReference>
<reference key="2">
    <citation type="submission" date="2011-03" db="EMBL/GenBank/DDBJ databases">
        <title>Complete genome sequence of the thermoacidophilic crenarchaeon Thermoproteus uzoniensis 768-20.</title>
        <authorList>
            <person name="Mardanov A.V."/>
            <person name="Gumerov V.M."/>
            <person name="Beletsky A.V."/>
            <person name="Prokofeva M.I."/>
            <person name="Bonch-Osmolovskaya E.A."/>
            <person name="Ravin N.V."/>
            <person name="Skryabin K.G."/>
        </authorList>
    </citation>
    <scope>NUCLEOTIDE SEQUENCE</scope>
    <source>
        <strain>768-20</strain>
    </source>
</reference>
<evidence type="ECO:0000259" key="8">
    <source>
        <dbReference type="PROSITE" id="PS51695"/>
    </source>
</evidence>
<dbReference type="GO" id="GO:0046872">
    <property type="term" value="F:metal ion binding"/>
    <property type="evidence" value="ECO:0007669"/>
    <property type="project" value="UniProtKB-KW"/>
</dbReference>
<dbReference type="HOGENOM" id="CLU_419584_0_0_2"/>
<dbReference type="PANTHER" id="PTHR14218">
    <property type="entry name" value="PROTEASE S8 TRIPEPTIDYL PEPTIDASE I CLN2"/>
    <property type="match status" value="1"/>
</dbReference>
<organism evidence="9 10">
    <name type="scientific">Thermoproteus uzoniensis (strain 768-20)</name>
    <dbReference type="NCBI Taxonomy" id="999630"/>
    <lineage>
        <taxon>Archaea</taxon>
        <taxon>Thermoproteota</taxon>
        <taxon>Thermoprotei</taxon>
        <taxon>Thermoproteales</taxon>
        <taxon>Thermoproteaceae</taxon>
        <taxon>Thermoproteus</taxon>
    </lineage>
</organism>
<keyword evidence="2" id="KW-0645">Protease</keyword>
<evidence type="ECO:0000256" key="2">
    <source>
        <dbReference type="ARBA" id="ARBA00022670"/>
    </source>
</evidence>
<dbReference type="InterPro" id="IPR050819">
    <property type="entry name" value="Tripeptidyl-peptidase_I"/>
</dbReference>
<reference evidence="9 10" key="1">
    <citation type="journal article" date="2011" name="J. Bacteriol.">
        <title>Complete genome sequence of the thermoacidophilic crenarchaeon Thermoproteus uzoniensis 768-20.</title>
        <authorList>
            <person name="Mardanov A.V."/>
            <person name="Gumerov V.M."/>
            <person name="Beletsky A.V."/>
            <person name="Prokofeva M.I."/>
            <person name="Bonch-Osmolovskaya E.A."/>
            <person name="Ravin N.V."/>
            <person name="Skryabin K.G."/>
        </authorList>
    </citation>
    <scope>NUCLEOTIDE SEQUENCE [LARGE SCALE GENOMIC DNA]</scope>
    <source>
        <strain evidence="9 10">768-20</strain>
    </source>
</reference>
<keyword evidence="10" id="KW-1185">Reference proteome</keyword>
<accession>F2L288</accession>
<dbReference type="OrthoDB" id="56693at2157"/>
<dbReference type="STRING" id="999630.TUZN_1547"/>
<dbReference type="KEGG" id="tuz:TUZN_1547"/>
<proteinExistence type="predicted"/>
<evidence type="ECO:0000256" key="6">
    <source>
        <dbReference type="ARBA" id="ARBA00022837"/>
    </source>
</evidence>
<evidence type="ECO:0000256" key="1">
    <source>
        <dbReference type="ARBA" id="ARBA00001913"/>
    </source>
</evidence>